<feature type="region of interest" description="Disordered" evidence="1">
    <location>
        <begin position="158"/>
        <end position="208"/>
    </location>
</feature>
<proteinExistence type="predicted"/>
<accession>V8NWD1</accession>
<dbReference type="AlphaFoldDB" id="V8NWD1"/>
<evidence type="ECO:0000313" key="3">
    <source>
        <dbReference type="Proteomes" id="UP000018936"/>
    </source>
</evidence>
<organism evidence="2 3">
    <name type="scientific">Ophiophagus hannah</name>
    <name type="common">King cobra</name>
    <name type="synonym">Naja hannah</name>
    <dbReference type="NCBI Taxonomy" id="8665"/>
    <lineage>
        <taxon>Eukaryota</taxon>
        <taxon>Metazoa</taxon>
        <taxon>Chordata</taxon>
        <taxon>Craniata</taxon>
        <taxon>Vertebrata</taxon>
        <taxon>Euteleostomi</taxon>
        <taxon>Lepidosauria</taxon>
        <taxon>Squamata</taxon>
        <taxon>Bifurcata</taxon>
        <taxon>Unidentata</taxon>
        <taxon>Episquamata</taxon>
        <taxon>Toxicofera</taxon>
        <taxon>Serpentes</taxon>
        <taxon>Colubroidea</taxon>
        <taxon>Elapidae</taxon>
        <taxon>Elapinae</taxon>
        <taxon>Ophiophagus</taxon>
    </lineage>
</organism>
<evidence type="ECO:0000313" key="2">
    <source>
        <dbReference type="EMBL" id="ETE66390.1"/>
    </source>
</evidence>
<name>V8NWD1_OPHHA</name>
<comment type="caution">
    <text evidence="2">The sequence shown here is derived from an EMBL/GenBank/DDBJ whole genome shotgun (WGS) entry which is preliminary data.</text>
</comment>
<reference evidence="2 3" key="1">
    <citation type="journal article" date="2013" name="Proc. Natl. Acad. Sci. U.S.A.">
        <title>The king cobra genome reveals dynamic gene evolution and adaptation in the snake venom system.</title>
        <authorList>
            <person name="Vonk F.J."/>
            <person name="Casewell N.R."/>
            <person name="Henkel C.V."/>
            <person name="Heimberg A.M."/>
            <person name="Jansen H.J."/>
            <person name="McCleary R.J."/>
            <person name="Kerkkamp H.M."/>
            <person name="Vos R.A."/>
            <person name="Guerreiro I."/>
            <person name="Calvete J.J."/>
            <person name="Wuster W."/>
            <person name="Woods A.E."/>
            <person name="Logan J.M."/>
            <person name="Harrison R.A."/>
            <person name="Castoe T.A."/>
            <person name="de Koning A.P."/>
            <person name="Pollock D.D."/>
            <person name="Yandell M."/>
            <person name="Calderon D."/>
            <person name="Renjifo C."/>
            <person name="Currier R.B."/>
            <person name="Salgado D."/>
            <person name="Pla D."/>
            <person name="Sanz L."/>
            <person name="Hyder A.S."/>
            <person name="Ribeiro J.M."/>
            <person name="Arntzen J.W."/>
            <person name="van den Thillart G.E."/>
            <person name="Boetzer M."/>
            <person name="Pirovano W."/>
            <person name="Dirks R.P."/>
            <person name="Spaink H.P."/>
            <person name="Duboule D."/>
            <person name="McGlinn E."/>
            <person name="Kini R.M."/>
            <person name="Richardson M.K."/>
        </authorList>
    </citation>
    <scope>NUCLEOTIDE SEQUENCE</scope>
    <source>
        <tissue evidence="2">Blood</tissue>
    </source>
</reference>
<feature type="non-terminal residue" evidence="2">
    <location>
        <position position="1"/>
    </location>
</feature>
<sequence length="208" mass="23018">MVIHLTTVTEANLGPVKDTVGLQSVLNLGSPRLNGDLRHKARQEAKGRCSTPFPAVGIHLSTSVCEKTPEAIRSAAERYATLPPPLCDGRKAEDSPSIPFSPAHLPVFNTTRWEESSRMYETEAMSWMGTRRMRSSPSRHSSLTFQLAGKLVSPLWEERRGEERRGEGGRKEGRKEEGGREGKGREGKGRERRKGFRQPGISVAKGDI</sequence>
<evidence type="ECO:0000256" key="1">
    <source>
        <dbReference type="SAM" id="MobiDB-lite"/>
    </source>
</evidence>
<keyword evidence="3" id="KW-1185">Reference proteome</keyword>
<feature type="compositionally biased region" description="Basic and acidic residues" evidence="1">
    <location>
        <begin position="158"/>
        <end position="189"/>
    </location>
</feature>
<protein>
    <submittedName>
        <fullName evidence="2">Uncharacterized protein</fullName>
    </submittedName>
</protein>
<gene>
    <name evidence="2" type="ORF">L345_07827</name>
</gene>
<dbReference type="EMBL" id="AZIM01001572">
    <property type="protein sequence ID" value="ETE66390.1"/>
    <property type="molecule type" value="Genomic_DNA"/>
</dbReference>
<dbReference type="Proteomes" id="UP000018936">
    <property type="component" value="Unassembled WGS sequence"/>
</dbReference>